<dbReference type="Gene3D" id="4.10.320.10">
    <property type="entry name" value="E3-binding domain"/>
    <property type="match status" value="1"/>
</dbReference>
<evidence type="ECO:0000313" key="4">
    <source>
        <dbReference type="EMBL" id="SFV24953.1"/>
    </source>
</evidence>
<dbReference type="STRING" id="574650.SAMN04487966_11611"/>
<dbReference type="GO" id="GO:0016746">
    <property type="term" value="F:acyltransferase activity"/>
    <property type="evidence" value="ECO:0007669"/>
    <property type="project" value="InterPro"/>
</dbReference>
<dbReference type="InterPro" id="IPR042261">
    <property type="entry name" value="Lsr2-like_dimerization"/>
</dbReference>
<feature type="domain" description="Lsr2 DNA-binding" evidence="3">
    <location>
        <begin position="63"/>
        <end position="97"/>
    </location>
</feature>
<protein>
    <submittedName>
        <fullName evidence="4">Lsr2 protein</fullName>
    </submittedName>
</protein>
<feature type="domain" description="Lsr2 dimerization" evidence="2">
    <location>
        <begin position="1"/>
        <end position="56"/>
    </location>
</feature>
<proteinExistence type="predicted"/>
<evidence type="ECO:0000313" key="5">
    <source>
        <dbReference type="Proteomes" id="UP000198881"/>
    </source>
</evidence>
<reference evidence="4 5" key="1">
    <citation type="submission" date="2016-10" db="EMBL/GenBank/DDBJ databases">
        <authorList>
            <person name="de Groot N.N."/>
        </authorList>
    </citation>
    <scope>NUCLEOTIDE SEQUENCE [LARGE SCALE GENOMIC DNA]</scope>
    <source>
        <strain evidence="4 5">CGMCC 1.7054</strain>
    </source>
</reference>
<accession>A0A1I7MSS1</accession>
<evidence type="ECO:0000256" key="1">
    <source>
        <dbReference type="ARBA" id="ARBA00023125"/>
    </source>
</evidence>
<dbReference type="GO" id="GO:0003677">
    <property type="term" value="F:DNA binding"/>
    <property type="evidence" value="ECO:0007669"/>
    <property type="project" value="UniProtKB-KW"/>
</dbReference>
<keyword evidence="1" id="KW-0238">DNA-binding</keyword>
<dbReference type="Pfam" id="PF23359">
    <property type="entry name" value="Lsr2_DNA-bd"/>
    <property type="match status" value="1"/>
</dbReference>
<dbReference type="EMBL" id="FPCG01000016">
    <property type="protein sequence ID" value="SFV24953.1"/>
    <property type="molecule type" value="Genomic_DNA"/>
</dbReference>
<dbReference type="Proteomes" id="UP000198881">
    <property type="component" value="Unassembled WGS sequence"/>
</dbReference>
<keyword evidence="5" id="KW-1185">Reference proteome</keyword>
<dbReference type="OrthoDB" id="4113332at2"/>
<evidence type="ECO:0000259" key="2">
    <source>
        <dbReference type="Pfam" id="PF11774"/>
    </source>
</evidence>
<dbReference type="InterPro" id="IPR055370">
    <property type="entry name" value="Lsr2_DNA-bd"/>
</dbReference>
<dbReference type="Gene3D" id="3.30.60.230">
    <property type="entry name" value="Lsr2, dimerization domain"/>
    <property type="match status" value="1"/>
</dbReference>
<name>A0A1I7MSS1_9MICC</name>
<sequence>MAQKAEVVLIDDLDGSPATETIAFGLDSRHYEIDLSAANAQQLRSDLKAYVRKARPTAPPAPKRQAAAIRQWAKDNGYDVSTRGRIHQDIIEAYNKA</sequence>
<dbReference type="InterPro" id="IPR036625">
    <property type="entry name" value="E3-bd_dom_sf"/>
</dbReference>
<dbReference type="AlphaFoldDB" id="A0A1I7MSS1"/>
<evidence type="ECO:0000259" key="3">
    <source>
        <dbReference type="Pfam" id="PF23359"/>
    </source>
</evidence>
<dbReference type="InterPro" id="IPR024412">
    <property type="entry name" value="Lsr2_dim_dom"/>
</dbReference>
<gene>
    <name evidence="4" type="ORF">SAMN04487966_11611</name>
</gene>
<dbReference type="Pfam" id="PF11774">
    <property type="entry name" value="Lsr2"/>
    <property type="match status" value="1"/>
</dbReference>
<organism evidence="4 5">
    <name type="scientific">Micrococcus terreus</name>
    <dbReference type="NCBI Taxonomy" id="574650"/>
    <lineage>
        <taxon>Bacteria</taxon>
        <taxon>Bacillati</taxon>
        <taxon>Actinomycetota</taxon>
        <taxon>Actinomycetes</taxon>
        <taxon>Micrococcales</taxon>
        <taxon>Micrococcaceae</taxon>
        <taxon>Micrococcus</taxon>
    </lineage>
</organism>
<dbReference type="RefSeq" id="WP_091699507.1">
    <property type="nucleotide sequence ID" value="NZ_FPCG01000016.1"/>
</dbReference>